<dbReference type="GO" id="GO:0005227">
    <property type="term" value="F:calcium-activated cation channel activity"/>
    <property type="evidence" value="ECO:0000318"/>
    <property type="project" value="GO_Central"/>
</dbReference>
<gene>
    <name evidence="12" type="ORF">ZOSMA_57G00280</name>
</gene>
<keyword evidence="7" id="KW-0406">Ion transport</keyword>
<keyword evidence="7" id="KW-0407">Ion channel</keyword>
<feature type="domain" description="CSC1/OSCA1-like 7TM region" evidence="9">
    <location>
        <begin position="344"/>
        <end position="609"/>
    </location>
</feature>
<evidence type="ECO:0000256" key="2">
    <source>
        <dbReference type="ARBA" id="ARBA00007779"/>
    </source>
</evidence>
<feature type="transmembrane region" description="Helical" evidence="8">
    <location>
        <begin position="90"/>
        <end position="114"/>
    </location>
</feature>
<feature type="transmembrane region" description="Helical" evidence="8">
    <location>
        <begin position="6"/>
        <end position="27"/>
    </location>
</feature>
<dbReference type="Pfam" id="PF02714">
    <property type="entry name" value="RSN1_7TM"/>
    <property type="match status" value="1"/>
</dbReference>
<comment type="subcellular location">
    <subcellularLocation>
        <location evidence="1">Membrane</location>
        <topology evidence="1">Multi-pass membrane protein</topology>
    </subcellularLocation>
</comment>
<feature type="transmembrane region" description="Helical" evidence="8">
    <location>
        <begin position="588"/>
        <end position="609"/>
    </location>
</feature>
<organism evidence="12 13">
    <name type="scientific">Zostera marina</name>
    <name type="common">Eelgrass</name>
    <dbReference type="NCBI Taxonomy" id="29655"/>
    <lineage>
        <taxon>Eukaryota</taxon>
        <taxon>Viridiplantae</taxon>
        <taxon>Streptophyta</taxon>
        <taxon>Embryophyta</taxon>
        <taxon>Tracheophyta</taxon>
        <taxon>Spermatophyta</taxon>
        <taxon>Magnoliopsida</taxon>
        <taxon>Liliopsida</taxon>
        <taxon>Zosteraceae</taxon>
        <taxon>Zostera</taxon>
    </lineage>
</organism>
<feature type="domain" description="CSC1/OSCA1-like cytosolic" evidence="11">
    <location>
        <begin position="190"/>
        <end position="331"/>
    </location>
</feature>
<evidence type="ECO:0000259" key="11">
    <source>
        <dbReference type="Pfam" id="PF14703"/>
    </source>
</evidence>
<feature type="transmembrane region" description="Helical" evidence="8">
    <location>
        <begin position="536"/>
        <end position="568"/>
    </location>
</feature>
<dbReference type="InterPro" id="IPR003864">
    <property type="entry name" value="CSC1/OSCA1-like_7TM"/>
</dbReference>
<dbReference type="GO" id="GO:0005886">
    <property type="term" value="C:plasma membrane"/>
    <property type="evidence" value="ECO:0000318"/>
    <property type="project" value="GO_Central"/>
</dbReference>
<evidence type="ECO:0000259" key="10">
    <source>
        <dbReference type="Pfam" id="PF13967"/>
    </source>
</evidence>
<dbReference type="InterPro" id="IPR032880">
    <property type="entry name" value="CSC1/OSCA1-like_N"/>
</dbReference>
<evidence type="ECO:0000256" key="6">
    <source>
        <dbReference type="ARBA" id="ARBA00023136"/>
    </source>
</evidence>
<feature type="transmembrane region" description="Helical" evidence="8">
    <location>
        <begin position="345"/>
        <end position="369"/>
    </location>
</feature>
<keyword evidence="4 8" id="KW-0812">Transmembrane</keyword>
<dbReference type="PANTHER" id="PTHR13018">
    <property type="entry name" value="PROBABLE MEMBRANE PROTEIN DUF221-RELATED"/>
    <property type="match status" value="1"/>
</dbReference>
<dbReference type="PANTHER" id="PTHR13018:SF109">
    <property type="entry name" value="CSC1-LIKE PROTEIN HYP1"/>
    <property type="match status" value="1"/>
</dbReference>
<sequence>MIVSALLTSVGINLGLCVLFIAIYSILRKQPWNVKVYAPRSIVEGKAQNDDDISLERFLPSTGWLVSAWSPSEDEFLAIAGLDAVVFMRIFILCFKVFLVAGIIGMFVIVPVNYRGDQIEQFNLFNITNQSLDKFSISNLNDGSNWLWVHFAAAYVITAVVCYLLYSEYKYIASKRLEYFDRSGRNPHEFTILVRSIPTYDGRSLSATVNRFFTELHPSLYMDHLVVRRTNKLQDLMNGAKDIYKKISNLKSREHSTEISVSSYDRISEDPEEKLWIEKTGISMSGKEVSAAFVCFRSRYAMTEVVRIRQSIDPTQWIIEQAPEPCDVYWPYFSTTFMGRWISKVLIILASIVLTIFFLIPVGFVQGLAHLEKLNELFPFLQNILSIPFVSQVVTGYLPSLILHTFLSMVPPVMKFFSTMEGYLSNNEIERSACTKMIWFTTWNIFFANVLSGTVVNQWNVILEPKNLPILLANAVPAQATFFISYVVTSGWTDISAELTRTSSLICDFLGRNCFRCCLREFTAPHIPYHRAIPSILFFGLIGITYFLLAPLILPFILVYFCLGYIIYRNQLLNVYCKKYETGGRFWPSVHNTLIFSLFLMQAIAFGIFTVKQLRLAYLLTIPLMFATYLFNEYCRKRFLPIFTAYSAESILKKDRREQNDPTMEIFFDNLMSNYRKYMVTEYCSENPDSRSSESTPLLSDHT</sequence>
<evidence type="ECO:0000256" key="3">
    <source>
        <dbReference type="ARBA" id="ARBA00022448"/>
    </source>
</evidence>
<feature type="domain" description="CSC1/OSCA1-like N-terminal transmembrane" evidence="10">
    <location>
        <begin position="5"/>
        <end position="168"/>
    </location>
</feature>
<name>A0A0K9NVN8_ZOSMR</name>
<dbReference type="EMBL" id="LFYR01001587">
    <property type="protein sequence ID" value="KMZ60693.1"/>
    <property type="molecule type" value="Genomic_DNA"/>
</dbReference>
<dbReference type="AlphaFoldDB" id="A0A0K9NVN8"/>
<keyword evidence="6 8" id="KW-0472">Membrane</keyword>
<evidence type="ECO:0000256" key="5">
    <source>
        <dbReference type="ARBA" id="ARBA00022989"/>
    </source>
</evidence>
<evidence type="ECO:0000256" key="1">
    <source>
        <dbReference type="ARBA" id="ARBA00004141"/>
    </source>
</evidence>
<feature type="transmembrane region" description="Helical" evidence="8">
    <location>
        <begin position="616"/>
        <end position="632"/>
    </location>
</feature>
<feature type="transmembrane region" description="Helical" evidence="8">
    <location>
        <begin position="389"/>
        <end position="410"/>
    </location>
</feature>
<evidence type="ECO:0000256" key="7">
    <source>
        <dbReference type="ARBA" id="ARBA00023303"/>
    </source>
</evidence>
<evidence type="ECO:0000256" key="4">
    <source>
        <dbReference type="ARBA" id="ARBA00022692"/>
    </source>
</evidence>
<protein>
    <submittedName>
        <fullName evidence="12">Uncharacterized protein</fullName>
    </submittedName>
</protein>
<evidence type="ECO:0000313" key="13">
    <source>
        <dbReference type="Proteomes" id="UP000036987"/>
    </source>
</evidence>
<reference evidence="13" key="1">
    <citation type="journal article" date="2016" name="Nature">
        <title>The genome of the seagrass Zostera marina reveals angiosperm adaptation to the sea.</title>
        <authorList>
            <person name="Olsen J.L."/>
            <person name="Rouze P."/>
            <person name="Verhelst B."/>
            <person name="Lin Y.-C."/>
            <person name="Bayer T."/>
            <person name="Collen J."/>
            <person name="Dattolo E."/>
            <person name="De Paoli E."/>
            <person name="Dittami S."/>
            <person name="Maumus F."/>
            <person name="Michel G."/>
            <person name="Kersting A."/>
            <person name="Lauritano C."/>
            <person name="Lohaus R."/>
            <person name="Toepel M."/>
            <person name="Tonon T."/>
            <person name="Vanneste K."/>
            <person name="Amirebrahimi M."/>
            <person name="Brakel J."/>
            <person name="Bostroem C."/>
            <person name="Chovatia M."/>
            <person name="Grimwood J."/>
            <person name="Jenkins J.W."/>
            <person name="Jueterbock A."/>
            <person name="Mraz A."/>
            <person name="Stam W.T."/>
            <person name="Tice H."/>
            <person name="Bornberg-Bauer E."/>
            <person name="Green P.J."/>
            <person name="Pearson G.A."/>
            <person name="Procaccini G."/>
            <person name="Duarte C.M."/>
            <person name="Schmutz J."/>
            <person name="Reusch T.B.H."/>
            <person name="Van de Peer Y."/>
        </authorList>
    </citation>
    <scope>NUCLEOTIDE SEQUENCE [LARGE SCALE GENOMIC DNA]</scope>
    <source>
        <strain evidence="13">cv. Finnish</strain>
    </source>
</reference>
<evidence type="ECO:0000259" key="9">
    <source>
        <dbReference type="Pfam" id="PF02714"/>
    </source>
</evidence>
<accession>A0A0K9NVN8</accession>
<dbReference type="InterPro" id="IPR027815">
    <property type="entry name" value="CSC1/OSCA1-like_cyt"/>
</dbReference>
<feature type="transmembrane region" description="Helical" evidence="8">
    <location>
        <begin position="146"/>
        <end position="166"/>
    </location>
</feature>
<evidence type="ECO:0000256" key="8">
    <source>
        <dbReference type="SAM" id="Phobius"/>
    </source>
</evidence>
<comment type="caution">
    <text evidence="12">The sequence shown here is derived from an EMBL/GenBank/DDBJ whole genome shotgun (WGS) entry which is preliminary data.</text>
</comment>
<dbReference type="Pfam" id="PF14703">
    <property type="entry name" value="PHM7_cyt"/>
    <property type="match status" value="1"/>
</dbReference>
<proteinExistence type="inferred from homology"/>
<evidence type="ECO:0000313" key="12">
    <source>
        <dbReference type="EMBL" id="KMZ60693.1"/>
    </source>
</evidence>
<keyword evidence="13" id="KW-1185">Reference proteome</keyword>
<comment type="similarity">
    <text evidence="2">Belongs to the CSC1 (TC 1.A.17) family.</text>
</comment>
<keyword evidence="3" id="KW-0813">Transport</keyword>
<dbReference type="InterPro" id="IPR045122">
    <property type="entry name" value="Csc1-like"/>
</dbReference>
<dbReference type="OMA" id="NWACVAL"/>
<dbReference type="Pfam" id="PF13967">
    <property type="entry name" value="RSN1_TM"/>
    <property type="match status" value="1"/>
</dbReference>
<dbReference type="OrthoDB" id="1689567at2759"/>
<dbReference type="Proteomes" id="UP000036987">
    <property type="component" value="Unassembled WGS sequence"/>
</dbReference>
<keyword evidence="5 8" id="KW-1133">Transmembrane helix</keyword>